<organism evidence="2 3">
    <name type="scientific">Actinomadura latina</name>
    <dbReference type="NCBI Taxonomy" id="163603"/>
    <lineage>
        <taxon>Bacteria</taxon>
        <taxon>Bacillati</taxon>
        <taxon>Actinomycetota</taxon>
        <taxon>Actinomycetes</taxon>
        <taxon>Streptosporangiales</taxon>
        <taxon>Thermomonosporaceae</taxon>
        <taxon>Actinomadura</taxon>
    </lineage>
</organism>
<evidence type="ECO:0000313" key="2">
    <source>
        <dbReference type="EMBL" id="NKZ03582.1"/>
    </source>
</evidence>
<comment type="caution">
    <text evidence="2">The sequence shown here is derived from an EMBL/GenBank/DDBJ whole genome shotgun (WGS) entry which is preliminary data.</text>
</comment>
<evidence type="ECO:0000313" key="3">
    <source>
        <dbReference type="Proteomes" id="UP000579250"/>
    </source>
</evidence>
<keyword evidence="3" id="KW-1185">Reference proteome</keyword>
<dbReference type="Proteomes" id="UP000579250">
    <property type="component" value="Unassembled WGS sequence"/>
</dbReference>
<feature type="region of interest" description="Disordered" evidence="1">
    <location>
        <begin position="1"/>
        <end position="64"/>
    </location>
</feature>
<dbReference type="RefSeq" id="WP_083946821.1">
    <property type="nucleotide sequence ID" value="NZ_JAAXPI010000006.1"/>
</dbReference>
<dbReference type="InterPro" id="IPR046210">
    <property type="entry name" value="DUF6243"/>
</dbReference>
<sequence length="64" mass="7012">MSKGRGRNGMSSVGGQRRKLSRGELRGGRGKSRAAAGDPAAEKKELLRKMRERAEQRADSERGE</sequence>
<reference evidence="2 3" key="1">
    <citation type="submission" date="2020-04" db="EMBL/GenBank/DDBJ databases">
        <title>MicrobeNet Type strains.</title>
        <authorList>
            <person name="Nicholson A.C."/>
        </authorList>
    </citation>
    <scope>NUCLEOTIDE SEQUENCE [LARGE SCALE GENOMIC DNA]</scope>
    <source>
        <strain evidence="2 3">ATCC BAA-277</strain>
    </source>
</reference>
<protein>
    <submittedName>
        <fullName evidence="2">Uncharacterized protein</fullName>
    </submittedName>
</protein>
<feature type="compositionally biased region" description="Basic and acidic residues" evidence="1">
    <location>
        <begin position="40"/>
        <end position="64"/>
    </location>
</feature>
<dbReference type="EMBL" id="JAAXPI010000006">
    <property type="protein sequence ID" value="NKZ03582.1"/>
    <property type="molecule type" value="Genomic_DNA"/>
</dbReference>
<dbReference type="AlphaFoldDB" id="A0A846YXV8"/>
<gene>
    <name evidence="2" type="ORF">HGB48_07445</name>
</gene>
<name>A0A846YXV8_9ACTN</name>
<dbReference type="Pfam" id="PF19756">
    <property type="entry name" value="DUF6243"/>
    <property type="match status" value="1"/>
</dbReference>
<proteinExistence type="predicted"/>
<evidence type="ECO:0000256" key="1">
    <source>
        <dbReference type="SAM" id="MobiDB-lite"/>
    </source>
</evidence>
<accession>A0A846YXV8</accession>